<evidence type="ECO:0000256" key="3">
    <source>
        <dbReference type="ARBA" id="ARBA00022989"/>
    </source>
</evidence>
<name>A0ABM6ICR5_9RHOB</name>
<evidence type="ECO:0000313" key="5">
    <source>
        <dbReference type="Proteomes" id="UP000185622"/>
    </source>
</evidence>
<dbReference type="Proteomes" id="UP000185622">
    <property type="component" value="Chromosome"/>
</dbReference>
<dbReference type="PANTHER" id="PTHR21461:SF69">
    <property type="entry name" value="GLYCOSYLTRANSFERASE FAMILY 92 PROTEIN"/>
    <property type="match status" value="1"/>
</dbReference>
<dbReference type="EMBL" id="CP019437">
    <property type="protein sequence ID" value="AQS46482.1"/>
    <property type="molecule type" value="Genomic_DNA"/>
</dbReference>
<comment type="subcellular location">
    <subcellularLocation>
        <location evidence="1">Membrane</location>
        <topology evidence="1">Single-pass membrane protein</topology>
    </subcellularLocation>
</comment>
<keyword evidence="2" id="KW-0812">Transmembrane</keyword>
<reference evidence="4 5" key="1">
    <citation type="submission" date="2017-01" db="EMBL/GenBank/DDBJ databases">
        <title>The complete genome sequence of a sulfur-oxidizing marine bacterium Thioclava sp. 25B10_4T.</title>
        <authorList>
            <person name="Liu Y."/>
            <person name="Lai Q."/>
            <person name="Shao Z."/>
        </authorList>
    </citation>
    <scope>NUCLEOTIDE SEQUENCE [LARGE SCALE GENOMIC DNA]</scope>
    <source>
        <strain evidence="4 5">25B10_4</strain>
    </source>
</reference>
<evidence type="ECO:0008006" key="6">
    <source>
        <dbReference type="Google" id="ProtNLM"/>
    </source>
</evidence>
<accession>A0ABM6ICR5</accession>
<evidence type="ECO:0000256" key="2">
    <source>
        <dbReference type="ARBA" id="ARBA00022692"/>
    </source>
</evidence>
<gene>
    <name evidence="4" type="ORF">BMG03_00725</name>
</gene>
<dbReference type="RefSeq" id="WP_075775354.1">
    <property type="nucleotide sequence ID" value="NZ_CP019437.1"/>
</dbReference>
<proteinExistence type="predicted"/>
<evidence type="ECO:0000256" key="1">
    <source>
        <dbReference type="ARBA" id="ARBA00004167"/>
    </source>
</evidence>
<keyword evidence="3" id="KW-1133">Transmembrane helix</keyword>
<protein>
    <recommendedName>
        <fullName evidence="6">Glycosyl transferase family 2</fullName>
    </recommendedName>
</protein>
<sequence length="352" mass="40040">MTKDSAPEAAVITPMRICIITLMKNEGPFILEWLAHWRNLGVTDFIVFSNDCFDGTDAILDRLDALGVVQHLPNPAYLADTKRFHRQALAYGSQLRRHREADYTMICDTDEFLHIDVADGTLPGLLALHDYPDAISFGELLFGFGGRESFEEGLVTERFTWAIDMRPGARRARRGVKTIAKVTPTVLEWNNHRPQMERRRGIRWLDGAGVPVPRKFRVGTDRGYDVRGRYDQAWLAHYSVRSAESLLLKMERGDAVRPDRLTSNYARKRSSAREDNLTMLRYGLAIRREMGRFLEDPVLSALHTAAIDAHHARIAELKADPEMAEVWKTFREVCQTEIATRAERSGTGEADK</sequence>
<dbReference type="PANTHER" id="PTHR21461">
    <property type="entry name" value="GLYCOSYLTRANSFERASE FAMILY 92 PROTEIN"/>
    <property type="match status" value="1"/>
</dbReference>
<dbReference type="InterPro" id="IPR029044">
    <property type="entry name" value="Nucleotide-diphossugar_trans"/>
</dbReference>
<organism evidence="4 5">
    <name type="scientific">Thioclava nitratireducens</name>
    <dbReference type="NCBI Taxonomy" id="1915078"/>
    <lineage>
        <taxon>Bacteria</taxon>
        <taxon>Pseudomonadati</taxon>
        <taxon>Pseudomonadota</taxon>
        <taxon>Alphaproteobacteria</taxon>
        <taxon>Rhodobacterales</taxon>
        <taxon>Paracoccaceae</taxon>
        <taxon>Thioclava</taxon>
    </lineage>
</organism>
<dbReference type="Pfam" id="PF13704">
    <property type="entry name" value="Glyco_tranf_2_4"/>
    <property type="match status" value="1"/>
</dbReference>
<keyword evidence="5" id="KW-1185">Reference proteome</keyword>
<keyword evidence="3" id="KW-0472">Membrane</keyword>
<dbReference type="SUPFAM" id="SSF53448">
    <property type="entry name" value="Nucleotide-diphospho-sugar transferases"/>
    <property type="match status" value="1"/>
</dbReference>
<evidence type="ECO:0000313" key="4">
    <source>
        <dbReference type="EMBL" id="AQS46482.1"/>
    </source>
</evidence>